<sequence>FSINPHFCLWLCHHNHGFFTNYNSTYTYLLHTLRIIKPSCHHHPKPLVHISLKNHLQSHFGHIVMRMSDLTLTKYNTSSSSHK</sequence>
<dbReference type="AlphaFoldDB" id="A0A0K2URN7"/>
<name>A0A0K2URN7_LEPSM</name>
<feature type="non-terminal residue" evidence="1">
    <location>
        <position position="1"/>
    </location>
</feature>
<accession>A0A0K2URN7</accession>
<dbReference type="EMBL" id="HACA01023563">
    <property type="protein sequence ID" value="CDW40924.1"/>
    <property type="molecule type" value="Transcribed_RNA"/>
</dbReference>
<protein>
    <submittedName>
        <fullName evidence="1">Uncharacterized protein</fullName>
    </submittedName>
</protein>
<reference evidence="1" key="1">
    <citation type="submission" date="2014-05" db="EMBL/GenBank/DDBJ databases">
        <authorList>
            <person name="Chronopoulou M."/>
        </authorList>
    </citation>
    <scope>NUCLEOTIDE SEQUENCE</scope>
    <source>
        <tissue evidence="1">Whole organism</tissue>
    </source>
</reference>
<organism evidence="1">
    <name type="scientific">Lepeophtheirus salmonis</name>
    <name type="common">Salmon louse</name>
    <name type="synonym">Caligus salmonis</name>
    <dbReference type="NCBI Taxonomy" id="72036"/>
    <lineage>
        <taxon>Eukaryota</taxon>
        <taxon>Metazoa</taxon>
        <taxon>Ecdysozoa</taxon>
        <taxon>Arthropoda</taxon>
        <taxon>Crustacea</taxon>
        <taxon>Multicrustacea</taxon>
        <taxon>Hexanauplia</taxon>
        <taxon>Copepoda</taxon>
        <taxon>Siphonostomatoida</taxon>
        <taxon>Caligidae</taxon>
        <taxon>Lepeophtheirus</taxon>
    </lineage>
</organism>
<proteinExistence type="predicted"/>
<evidence type="ECO:0000313" key="1">
    <source>
        <dbReference type="EMBL" id="CDW40924.1"/>
    </source>
</evidence>